<evidence type="ECO:0000313" key="1">
    <source>
        <dbReference type="EMBL" id="SFP75783.1"/>
    </source>
</evidence>
<reference evidence="1 2" key="1">
    <citation type="submission" date="2016-10" db="EMBL/GenBank/DDBJ databases">
        <authorList>
            <person name="Varghese N."/>
            <person name="Submissions S."/>
        </authorList>
    </citation>
    <scope>NUCLEOTIDE SEQUENCE [LARGE SCALE GENOMIC DNA]</scope>
    <source>
        <strain evidence="1 2">DSM 1361</strain>
    </source>
</reference>
<gene>
    <name evidence="1" type="ORF">SAMN02910344_02238</name>
</gene>
<dbReference type="SUPFAM" id="SSF75169">
    <property type="entry name" value="DsrEFH-like"/>
    <property type="match status" value="1"/>
</dbReference>
<dbReference type="AlphaFoldDB" id="A0A662ZK45"/>
<dbReference type="GO" id="GO:0005737">
    <property type="term" value="C:cytoplasm"/>
    <property type="evidence" value="ECO:0007669"/>
    <property type="project" value="InterPro"/>
</dbReference>
<dbReference type="EMBL" id="FOXF01000071">
    <property type="protein sequence ID" value="SFP75783.1"/>
    <property type="molecule type" value="Genomic_DNA"/>
</dbReference>
<dbReference type="Gene3D" id="3.40.1260.10">
    <property type="entry name" value="DsrEFH-like"/>
    <property type="match status" value="1"/>
</dbReference>
<keyword evidence="2" id="KW-1185">Reference proteome</keyword>
<dbReference type="Proteomes" id="UP000243745">
    <property type="component" value="Unassembled WGS sequence"/>
</dbReference>
<dbReference type="InterPro" id="IPR027396">
    <property type="entry name" value="DsrEFH-like"/>
</dbReference>
<dbReference type="RefSeq" id="WP_143066529.1">
    <property type="nucleotide sequence ID" value="NZ_FOXF01000071.1"/>
</dbReference>
<protein>
    <submittedName>
        <fullName evidence="1">DsrH like protein</fullName>
    </submittedName>
</protein>
<sequence>MCLLSNRCSVKINIFTVFDERLWNRCISFLRSDDAVIMSNDALLLLNDSSIKFTTNAKIYVIDTYAEAYGVTDKAKILGFDSLNHDELINLIVKHGSPVVWK</sequence>
<dbReference type="InterPro" id="IPR007215">
    <property type="entry name" value="Sulphur_relay_TusB/DsrH"/>
</dbReference>
<dbReference type="GO" id="GO:0002143">
    <property type="term" value="P:tRNA wobble position uridine thiolation"/>
    <property type="evidence" value="ECO:0007669"/>
    <property type="project" value="InterPro"/>
</dbReference>
<evidence type="ECO:0000313" key="2">
    <source>
        <dbReference type="Proteomes" id="UP000243745"/>
    </source>
</evidence>
<organism evidence="1 2">
    <name type="scientific">Ruminobacter amylophilus</name>
    <dbReference type="NCBI Taxonomy" id="867"/>
    <lineage>
        <taxon>Bacteria</taxon>
        <taxon>Pseudomonadati</taxon>
        <taxon>Pseudomonadota</taxon>
        <taxon>Gammaproteobacteria</taxon>
        <taxon>Aeromonadales</taxon>
        <taxon>Succinivibrionaceae</taxon>
        <taxon>Ruminobacter</taxon>
    </lineage>
</organism>
<dbReference type="Pfam" id="PF04077">
    <property type="entry name" value="DsrH"/>
    <property type="match status" value="1"/>
</dbReference>
<proteinExistence type="predicted"/>
<name>A0A662ZK45_9GAMM</name>
<accession>A0A662ZK45</accession>